<comment type="caution">
    <text evidence="3">The sequence shown here is derived from an EMBL/GenBank/DDBJ whole genome shotgun (WGS) entry which is preliminary data.</text>
</comment>
<organism evidence="3 4">
    <name type="scientific">Albidovulum litorale</name>
    <dbReference type="NCBI Taxonomy" id="2984134"/>
    <lineage>
        <taxon>Bacteria</taxon>
        <taxon>Pseudomonadati</taxon>
        <taxon>Pseudomonadota</taxon>
        <taxon>Alphaproteobacteria</taxon>
        <taxon>Rhodobacterales</taxon>
        <taxon>Paracoccaceae</taxon>
        <taxon>Albidovulum</taxon>
    </lineage>
</organism>
<keyword evidence="4" id="KW-1185">Reference proteome</keyword>
<feature type="transmembrane region" description="Helical" evidence="1">
    <location>
        <begin position="264"/>
        <end position="280"/>
    </location>
</feature>
<gene>
    <name evidence="3" type="ORF">OEZ71_09345</name>
</gene>
<evidence type="ECO:0000313" key="4">
    <source>
        <dbReference type="Proteomes" id="UP001652564"/>
    </source>
</evidence>
<dbReference type="PANTHER" id="PTHR22911:SF137">
    <property type="entry name" value="SOLUTE CARRIER FAMILY 35 MEMBER G2-RELATED"/>
    <property type="match status" value="1"/>
</dbReference>
<dbReference type="InterPro" id="IPR000620">
    <property type="entry name" value="EamA_dom"/>
</dbReference>
<evidence type="ECO:0000259" key="2">
    <source>
        <dbReference type="Pfam" id="PF00892"/>
    </source>
</evidence>
<protein>
    <submittedName>
        <fullName evidence="3">EamA family transporter</fullName>
    </submittedName>
</protein>
<feature type="transmembrane region" description="Helical" evidence="1">
    <location>
        <begin position="237"/>
        <end position="257"/>
    </location>
</feature>
<sequence length="281" mass="28366">MVSLALGLIAALAWGVHDFLVRFLGGGLIIPSALLIVLSVGTAVTLPIAVVSGGWSGLAMSEFSAAMGSGLAYALGSYCLYRAFAEGPVRLVAPIIGAYPVITVALAWLTGKAVPVSDWLAVAVIVTGVGLVARLSGAGDRTGQRRRAAVSAAISGIAFAAAFALAQSAASGSADWPAIMVIRAAAIAGVVAFLLTVHRGPVAPETGQLPVLGAMGLLDATALSLVTIAGSLPNPEYAAVVTSIFGVVTVILAHAILHERMTTGQWFSVFVVFSGVAMLGF</sequence>
<keyword evidence="1" id="KW-1133">Transmembrane helix</keyword>
<feature type="transmembrane region" description="Helical" evidence="1">
    <location>
        <begin position="176"/>
        <end position="197"/>
    </location>
</feature>
<dbReference type="Pfam" id="PF00892">
    <property type="entry name" value="EamA"/>
    <property type="match status" value="2"/>
</dbReference>
<name>A0ABT2ZMZ5_9RHOB</name>
<proteinExistence type="predicted"/>
<feature type="transmembrane region" description="Helical" evidence="1">
    <location>
        <begin position="116"/>
        <end position="136"/>
    </location>
</feature>
<reference evidence="3 4" key="1">
    <citation type="submission" date="2022-10" db="EMBL/GenBank/DDBJ databases">
        <title>Defluviimonas sp. nov., isolated from ocean surface sediments.</title>
        <authorList>
            <person name="He W."/>
            <person name="Wang L."/>
            <person name="Zhang D.-F."/>
        </authorList>
    </citation>
    <scope>NUCLEOTIDE SEQUENCE [LARGE SCALE GENOMIC DNA]</scope>
    <source>
        <strain evidence="3 4">WL0050</strain>
    </source>
</reference>
<dbReference type="Proteomes" id="UP001652564">
    <property type="component" value="Unassembled WGS sequence"/>
</dbReference>
<feature type="domain" description="EamA" evidence="2">
    <location>
        <begin position="149"/>
        <end position="279"/>
    </location>
</feature>
<feature type="transmembrane region" description="Helical" evidence="1">
    <location>
        <begin position="91"/>
        <end position="110"/>
    </location>
</feature>
<evidence type="ECO:0000313" key="3">
    <source>
        <dbReference type="EMBL" id="MCV2872501.1"/>
    </source>
</evidence>
<dbReference type="SUPFAM" id="SSF103481">
    <property type="entry name" value="Multidrug resistance efflux transporter EmrE"/>
    <property type="match status" value="2"/>
</dbReference>
<dbReference type="InterPro" id="IPR037185">
    <property type="entry name" value="EmrE-like"/>
</dbReference>
<keyword evidence="1" id="KW-0812">Transmembrane</keyword>
<feature type="transmembrane region" description="Helical" evidence="1">
    <location>
        <begin position="28"/>
        <end position="51"/>
    </location>
</feature>
<evidence type="ECO:0000256" key="1">
    <source>
        <dbReference type="SAM" id="Phobius"/>
    </source>
</evidence>
<keyword evidence="1" id="KW-0472">Membrane</keyword>
<feature type="transmembrane region" description="Helical" evidence="1">
    <location>
        <begin position="209"/>
        <end position="231"/>
    </location>
</feature>
<feature type="domain" description="EamA" evidence="2">
    <location>
        <begin position="4"/>
        <end position="132"/>
    </location>
</feature>
<feature type="transmembrane region" description="Helical" evidence="1">
    <location>
        <begin position="148"/>
        <end position="170"/>
    </location>
</feature>
<dbReference type="EMBL" id="JAOWKZ010000002">
    <property type="protein sequence ID" value="MCV2872501.1"/>
    <property type="molecule type" value="Genomic_DNA"/>
</dbReference>
<accession>A0ABT2ZMZ5</accession>
<dbReference type="PANTHER" id="PTHR22911">
    <property type="entry name" value="ACYL-MALONYL CONDENSING ENZYME-RELATED"/>
    <property type="match status" value="1"/>
</dbReference>